<evidence type="ECO:0000259" key="1">
    <source>
        <dbReference type="PROSITE" id="PS50234"/>
    </source>
</evidence>
<reference evidence="2" key="1">
    <citation type="submission" date="2020-09" db="EMBL/GenBank/DDBJ databases">
        <title>Iningainema tapete sp. nov. (Scytonemataceae, Cyanobacteria) from greenhouses in central Florida (USA) produces two types of nodularin with biosynthetic potential for microcystin-LR and anabaenopeptins.</title>
        <authorList>
            <person name="Berthold D.E."/>
            <person name="Lefler F.W."/>
            <person name="Huang I.-S."/>
            <person name="Abdulla H."/>
            <person name="Zimba P.V."/>
            <person name="Laughinghouse H.D. IV."/>
        </authorList>
    </citation>
    <scope>NUCLEOTIDE SEQUENCE</scope>
    <source>
        <strain evidence="2">BLCCT55</strain>
    </source>
</reference>
<dbReference type="SMART" id="SM00327">
    <property type="entry name" value="VWA"/>
    <property type="match status" value="1"/>
</dbReference>
<protein>
    <submittedName>
        <fullName evidence="2">VWA domain-containing protein</fullName>
    </submittedName>
</protein>
<dbReference type="RefSeq" id="WP_190833339.1">
    <property type="nucleotide sequence ID" value="NZ_CAWPPI010000076.1"/>
</dbReference>
<sequence>MANTIDISRSSTESDRVTLRFRVFDHNNIPIQGLNRQDMQILSTDSQGKPVKPSTIKFDLIPPERQSQPDPAYVAILLDMSGSMQHNDSGGTKKLTGAIQAIDQFIEQAKNNKIPVKVALVPFGYKGGNQCAHLYEVTQQTIAQKSPFHDITNDNLKTQLKELANIPVCASTNLHLPLQAAANYLKNEFANITSNVNPETQPRLAIILLSDGYDSTKQEQIQKLTNFLQQSPPVTVHSLGYGESLSQLRDRAQCTILIPPNDQLTADTVSKYCRLSQREIREFIIDENLLKNIATATGGIYKLSANANEIAKSLTDFLTTLREYQLIYKQPGADRATIHQTKIQINSPARQINKLTSNPQTIRISNFHYQQISLLQRINILAFTTTLASIGTLTYIKWSHHLKQQAEHNLQN</sequence>
<evidence type="ECO:0000313" key="2">
    <source>
        <dbReference type="EMBL" id="MBD2775233.1"/>
    </source>
</evidence>
<dbReference type="InterPro" id="IPR002035">
    <property type="entry name" value="VWF_A"/>
</dbReference>
<organism evidence="2 3">
    <name type="scientific">Iningainema tapete BLCC-T55</name>
    <dbReference type="NCBI Taxonomy" id="2748662"/>
    <lineage>
        <taxon>Bacteria</taxon>
        <taxon>Bacillati</taxon>
        <taxon>Cyanobacteriota</taxon>
        <taxon>Cyanophyceae</taxon>
        <taxon>Nostocales</taxon>
        <taxon>Scytonemataceae</taxon>
        <taxon>Iningainema tapete</taxon>
    </lineage>
</organism>
<dbReference type="AlphaFoldDB" id="A0A8J7BZ65"/>
<dbReference type="Proteomes" id="UP000629098">
    <property type="component" value="Unassembled WGS sequence"/>
</dbReference>
<name>A0A8J7BZ65_9CYAN</name>
<dbReference type="SUPFAM" id="SSF53300">
    <property type="entry name" value="vWA-like"/>
    <property type="match status" value="1"/>
</dbReference>
<gene>
    <name evidence="2" type="ORF">ICL16_25020</name>
</gene>
<dbReference type="Gene3D" id="3.40.50.410">
    <property type="entry name" value="von Willebrand factor, type A domain"/>
    <property type="match status" value="1"/>
</dbReference>
<dbReference type="Pfam" id="PF13519">
    <property type="entry name" value="VWA_2"/>
    <property type="match status" value="1"/>
</dbReference>
<dbReference type="PROSITE" id="PS50234">
    <property type="entry name" value="VWFA"/>
    <property type="match status" value="1"/>
</dbReference>
<feature type="domain" description="VWFA" evidence="1">
    <location>
        <begin position="73"/>
        <end position="293"/>
    </location>
</feature>
<dbReference type="CDD" id="cd00198">
    <property type="entry name" value="vWFA"/>
    <property type="match status" value="1"/>
</dbReference>
<comment type="caution">
    <text evidence="2">The sequence shown here is derived from an EMBL/GenBank/DDBJ whole genome shotgun (WGS) entry which is preliminary data.</text>
</comment>
<dbReference type="InterPro" id="IPR036465">
    <property type="entry name" value="vWFA_dom_sf"/>
</dbReference>
<evidence type="ECO:0000313" key="3">
    <source>
        <dbReference type="Proteomes" id="UP000629098"/>
    </source>
</evidence>
<dbReference type="EMBL" id="JACXAE010000076">
    <property type="protein sequence ID" value="MBD2775233.1"/>
    <property type="molecule type" value="Genomic_DNA"/>
</dbReference>
<accession>A0A8J7BZ65</accession>
<keyword evidence="3" id="KW-1185">Reference proteome</keyword>
<proteinExistence type="predicted"/>